<name>A0A975BHY6_9BACT</name>
<keyword evidence="8" id="KW-1185">Reference proteome</keyword>
<dbReference type="PANTHER" id="PTHR11560">
    <property type="entry name" value="39S RIBOSOMAL PROTEIN L10, MITOCHONDRIAL"/>
    <property type="match status" value="1"/>
</dbReference>
<dbReference type="Proteomes" id="UP000663722">
    <property type="component" value="Chromosome"/>
</dbReference>
<protein>
    <recommendedName>
        <fullName evidence="5 6">Large ribosomal subunit protein uL10</fullName>
    </recommendedName>
</protein>
<dbReference type="EMBL" id="CP061800">
    <property type="protein sequence ID" value="QTA85360.1"/>
    <property type="molecule type" value="Genomic_DNA"/>
</dbReference>
<evidence type="ECO:0000313" key="7">
    <source>
        <dbReference type="EMBL" id="QTA85360.1"/>
    </source>
</evidence>
<dbReference type="InterPro" id="IPR022973">
    <property type="entry name" value="Ribosomal_uL10_bac"/>
</dbReference>
<keyword evidence="6" id="KW-0699">rRNA-binding</keyword>
<evidence type="ECO:0000256" key="6">
    <source>
        <dbReference type="HAMAP-Rule" id="MF_00362"/>
    </source>
</evidence>
<dbReference type="SUPFAM" id="SSF160369">
    <property type="entry name" value="Ribosomal protein L10-like"/>
    <property type="match status" value="1"/>
</dbReference>
<proteinExistence type="inferred from homology"/>
<comment type="subunit">
    <text evidence="6">Part of the ribosomal stalk of the 50S ribosomal subunit. The N-terminus interacts with L11 and the large rRNA to form the base of the stalk. The C-terminus forms an elongated spine to which L12 dimers bind in a sequential fashion forming a multimeric L10(L12)X complex.</text>
</comment>
<dbReference type="GO" id="GO:0006412">
    <property type="term" value="P:translation"/>
    <property type="evidence" value="ECO:0007669"/>
    <property type="project" value="UniProtKB-UniRule"/>
</dbReference>
<evidence type="ECO:0000313" key="8">
    <source>
        <dbReference type="Proteomes" id="UP000663722"/>
    </source>
</evidence>
<dbReference type="RefSeq" id="WP_207681450.1">
    <property type="nucleotide sequence ID" value="NZ_CP061800.1"/>
</dbReference>
<dbReference type="InterPro" id="IPR043141">
    <property type="entry name" value="Ribosomal_uL10-like_sf"/>
</dbReference>
<dbReference type="NCBIfam" id="NF000955">
    <property type="entry name" value="PRK00099.1-1"/>
    <property type="match status" value="1"/>
</dbReference>
<evidence type="ECO:0000256" key="1">
    <source>
        <dbReference type="ARBA" id="ARBA00002633"/>
    </source>
</evidence>
<dbReference type="GO" id="GO:1990904">
    <property type="term" value="C:ribonucleoprotein complex"/>
    <property type="evidence" value="ECO:0007669"/>
    <property type="project" value="UniProtKB-KW"/>
</dbReference>
<evidence type="ECO:0000256" key="2">
    <source>
        <dbReference type="ARBA" id="ARBA00008889"/>
    </source>
</evidence>
<keyword evidence="3 6" id="KW-0689">Ribosomal protein</keyword>
<dbReference type="AlphaFoldDB" id="A0A975BHY6"/>
<comment type="function">
    <text evidence="1 6">Forms part of the ribosomal stalk, playing a central role in the interaction of the ribosome with GTP-bound translation factors.</text>
</comment>
<organism evidence="7 8">
    <name type="scientific">Desulfonema magnum</name>
    <dbReference type="NCBI Taxonomy" id="45655"/>
    <lineage>
        <taxon>Bacteria</taxon>
        <taxon>Pseudomonadati</taxon>
        <taxon>Thermodesulfobacteriota</taxon>
        <taxon>Desulfobacteria</taxon>
        <taxon>Desulfobacterales</taxon>
        <taxon>Desulfococcaceae</taxon>
        <taxon>Desulfonema</taxon>
    </lineage>
</organism>
<evidence type="ECO:0000256" key="3">
    <source>
        <dbReference type="ARBA" id="ARBA00022980"/>
    </source>
</evidence>
<dbReference type="GO" id="GO:0005840">
    <property type="term" value="C:ribosome"/>
    <property type="evidence" value="ECO:0007669"/>
    <property type="project" value="UniProtKB-KW"/>
</dbReference>
<gene>
    <name evidence="6 7" type="primary">rplJ</name>
    <name evidence="7" type="ORF">dnm_013680</name>
</gene>
<sequence>MKLDKKKEIAESLHEKFAKSQIVIVTDYKGLDVMTMNDLRKKLRTESPPSEPGGGTEYRVAKNSLLTRASENTDAALISDQFRGPVAVALGYDDPVAPAKVLTEFAKENEKLEIKGGVMKGKVLDPDAIRRLSALPSREVLLSQALSAMNGVPGSFVRVLAGTLQQLMNVFQALQEQKNN</sequence>
<dbReference type="Gene3D" id="6.10.250.290">
    <property type="match status" value="1"/>
</dbReference>
<dbReference type="Gene3D" id="3.30.70.1730">
    <property type="match status" value="1"/>
</dbReference>
<reference evidence="7" key="1">
    <citation type="journal article" date="2021" name="Microb. Physiol.">
        <title>Proteogenomic Insights into the Physiology of Marine, Sulfate-Reducing, Filamentous Desulfonema limicola and Desulfonema magnum.</title>
        <authorList>
            <person name="Schnaars V."/>
            <person name="Wohlbrand L."/>
            <person name="Scheve S."/>
            <person name="Hinrichs C."/>
            <person name="Reinhardt R."/>
            <person name="Rabus R."/>
        </authorList>
    </citation>
    <scope>NUCLEOTIDE SEQUENCE</scope>
    <source>
        <strain evidence="7">4be13</strain>
    </source>
</reference>
<accession>A0A975BHY6</accession>
<evidence type="ECO:0000256" key="4">
    <source>
        <dbReference type="ARBA" id="ARBA00023274"/>
    </source>
</evidence>
<dbReference type="KEGG" id="dmm:dnm_013680"/>
<dbReference type="InterPro" id="IPR001790">
    <property type="entry name" value="Ribosomal_uL10"/>
</dbReference>
<dbReference type="HAMAP" id="MF_00362">
    <property type="entry name" value="Ribosomal_uL10"/>
    <property type="match status" value="1"/>
</dbReference>
<dbReference type="CDD" id="cd05797">
    <property type="entry name" value="Ribosomal_L10"/>
    <property type="match status" value="1"/>
</dbReference>
<comment type="similarity">
    <text evidence="2 6">Belongs to the universal ribosomal protein uL10 family.</text>
</comment>
<dbReference type="Pfam" id="PF00466">
    <property type="entry name" value="Ribosomal_L10"/>
    <property type="match status" value="1"/>
</dbReference>
<keyword evidence="4 6" id="KW-0687">Ribonucleoprotein</keyword>
<dbReference type="GO" id="GO:0070180">
    <property type="term" value="F:large ribosomal subunit rRNA binding"/>
    <property type="evidence" value="ECO:0007669"/>
    <property type="project" value="UniProtKB-UniRule"/>
</dbReference>
<dbReference type="InterPro" id="IPR047865">
    <property type="entry name" value="Ribosomal_uL10_bac_type"/>
</dbReference>
<keyword evidence="6" id="KW-0694">RNA-binding</keyword>
<evidence type="ECO:0000256" key="5">
    <source>
        <dbReference type="ARBA" id="ARBA00035202"/>
    </source>
</evidence>